<dbReference type="Pfam" id="PF07980">
    <property type="entry name" value="SusD_RagB"/>
    <property type="match status" value="1"/>
</dbReference>
<organism evidence="9 10">
    <name type="scientific">Dyadobacter linearis</name>
    <dbReference type="NCBI Taxonomy" id="2823330"/>
    <lineage>
        <taxon>Bacteria</taxon>
        <taxon>Pseudomonadati</taxon>
        <taxon>Bacteroidota</taxon>
        <taxon>Cytophagia</taxon>
        <taxon>Cytophagales</taxon>
        <taxon>Spirosomataceae</taxon>
        <taxon>Dyadobacter</taxon>
    </lineage>
</organism>
<keyword evidence="4" id="KW-0472">Membrane</keyword>
<protein>
    <submittedName>
        <fullName evidence="9">SusD-like protein</fullName>
    </submittedName>
</protein>
<evidence type="ECO:0000256" key="5">
    <source>
        <dbReference type="ARBA" id="ARBA00023237"/>
    </source>
</evidence>
<dbReference type="InterPro" id="IPR012944">
    <property type="entry name" value="SusD_RagB_dom"/>
</dbReference>
<dbReference type="InterPro" id="IPR011990">
    <property type="entry name" value="TPR-like_helical_dom_sf"/>
</dbReference>
<evidence type="ECO:0000313" key="10">
    <source>
        <dbReference type="Proteomes" id="UP000679725"/>
    </source>
</evidence>
<reference evidence="9 10" key="1">
    <citation type="submission" date="2021-04" db="EMBL/GenBank/DDBJ databases">
        <authorList>
            <person name="Rodrigo-Torres L."/>
            <person name="Arahal R. D."/>
            <person name="Lucena T."/>
        </authorList>
    </citation>
    <scope>NUCLEOTIDE SEQUENCE [LARGE SCALE GENOMIC DNA]</scope>
    <source>
        <strain evidence="9 10">CECT 9623</strain>
    </source>
</reference>
<name>A0ABN7R1F5_9BACT</name>
<evidence type="ECO:0000256" key="6">
    <source>
        <dbReference type="SAM" id="SignalP"/>
    </source>
</evidence>
<keyword evidence="10" id="KW-1185">Reference proteome</keyword>
<dbReference type="RefSeq" id="WP_215232117.1">
    <property type="nucleotide sequence ID" value="NZ_CAJRAU010000001.1"/>
</dbReference>
<feature type="domain" description="RagB/SusD" evidence="7">
    <location>
        <begin position="294"/>
        <end position="517"/>
    </location>
</feature>
<evidence type="ECO:0000256" key="2">
    <source>
        <dbReference type="ARBA" id="ARBA00006275"/>
    </source>
</evidence>
<comment type="subcellular location">
    <subcellularLocation>
        <location evidence="1">Cell outer membrane</location>
    </subcellularLocation>
</comment>
<evidence type="ECO:0000256" key="3">
    <source>
        <dbReference type="ARBA" id="ARBA00022729"/>
    </source>
</evidence>
<evidence type="ECO:0000256" key="4">
    <source>
        <dbReference type="ARBA" id="ARBA00023136"/>
    </source>
</evidence>
<feature type="signal peptide" evidence="6">
    <location>
        <begin position="1"/>
        <end position="18"/>
    </location>
</feature>
<dbReference type="SUPFAM" id="SSF48452">
    <property type="entry name" value="TPR-like"/>
    <property type="match status" value="1"/>
</dbReference>
<evidence type="ECO:0000259" key="7">
    <source>
        <dbReference type="Pfam" id="PF07980"/>
    </source>
</evidence>
<evidence type="ECO:0000256" key="1">
    <source>
        <dbReference type="ARBA" id="ARBA00004442"/>
    </source>
</evidence>
<dbReference type="Proteomes" id="UP000679725">
    <property type="component" value="Unassembled WGS sequence"/>
</dbReference>
<feature type="domain" description="SusD-like N-terminal" evidence="8">
    <location>
        <begin position="77"/>
        <end position="221"/>
    </location>
</feature>
<sequence length="517" mass="57152">MKKIICVFTLSLFMAGCGNDMLNVQPNDRYTEETFWTSESNATMGLTGCYAVLRNAGIFGGTATPLWEETATPNAYNYDNSGGWNVIGAGTQTASNSAIITSRWDDAYRGVGRCNSLLAKIDAVSMDAALKNRMKGEATFLRALYYSTLANYYGGVPLILDQPDPAAQSELPRNSREEVVQQVLKDLDAAIAVLPVKYSAATDIGRATKGAALALKAKVLLFEASPLINTSGDAAKWKLAADAAKAVMDLPGTGYALFPNYRGLFLPANENSSESIFDVQFMAPQLGSSFDLIGRQYNTNAPVRDLVNAYLMKDGLPQSQSPLYDPASPHDNRDPRMYQTIVYPGDMFQGQLVTPARFVVTGYGTKKYTIYDKEANSNNVQESRSEINYMLIRYADILLMYSEAQNEALAAPDASLLDAVNKIRARAGMPLVAAGKTKAEMREIIRLERRIEFAGEGLYYTDIRRWKTAEVVLNAPVLTYDAKPIMSRTFNAQRDYWWPIPDVQRDRNPKLDQNIGY</sequence>
<dbReference type="CDD" id="cd08977">
    <property type="entry name" value="SusD"/>
    <property type="match status" value="1"/>
</dbReference>
<dbReference type="EMBL" id="CAJRAU010000001">
    <property type="protein sequence ID" value="CAG5067995.1"/>
    <property type="molecule type" value="Genomic_DNA"/>
</dbReference>
<proteinExistence type="inferred from homology"/>
<keyword evidence="5" id="KW-0998">Cell outer membrane</keyword>
<feature type="chain" id="PRO_5045903087" evidence="6">
    <location>
        <begin position="19"/>
        <end position="517"/>
    </location>
</feature>
<dbReference type="Gene3D" id="1.25.40.390">
    <property type="match status" value="1"/>
</dbReference>
<comment type="similarity">
    <text evidence="2">Belongs to the SusD family.</text>
</comment>
<keyword evidence="3 6" id="KW-0732">Signal</keyword>
<evidence type="ECO:0000259" key="8">
    <source>
        <dbReference type="Pfam" id="PF14322"/>
    </source>
</evidence>
<gene>
    <name evidence="9" type="ORF">DYBT9623_00723</name>
</gene>
<comment type="caution">
    <text evidence="9">The sequence shown here is derived from an EMBL/GenBank/DDBJ whole genome shotgun (WGS) entry which is preliminary data.</text>
</comment>
<dbReference type="Pfam" id="PF14322">
    <property type="entry name" value="SusD-like_3"/>
    <property type="match status" value="1"/>
</dbReference>
<dbReference type="InterPro" id="IPR033985">
    <property type="entry name" value="SusD-like_N"/>
</dbReference>
<accession>A0ABN7R1F5</accession>
<evidence type="ECO:0000313" key="9">
    <source>
        <dbReference type="EMBL" id="CAG5067995.1"/>
    </source>
</evidence>
<dbReference type="PROSITE" id="PS51257">
    <property type="entry name" value="PROKAR_LIPOPROTEIN"/>
    <property type="match status" value="1"/>
</dbReference>